<dbReference type="Pfam" id="PF00557">
    <property type="entry name" value="Peptidase_M24"/>
    <property type="match status" value="1"/>
</dbReference>
<organism evidence="7">
    <name type="scientific">Dunaliella tertiolecta</name>
    <name type="common">Green alga</name>
    <dbReference type="NCBI Taxonomy" id="3047"/>
    <lineage>
        <taxon>Eukaryota</taxon>
        <taxon>Viridiplantae</taxon>
        <taxon>Chlorophyta</taxon>
        <taxon>core chlorophytes</taxon>
        <taxon>Chlorophyceae</taxon>
        <taxon>CS clade</taxon>
        <taxon>Chlamydomonadales</taxon>
        <taxon>Dunaliellaceae</taxon>
        <taxon>Dunaliella</taxon>
    </lineage>
</organism>
<accession>A0A7S3VJ22</accession>
<dbReference type="EMBL" id="HBIP01007063">
    <property type="protein sequence ID" value="CAE0488640.1"/>
    <property type="molecule type" value="Transcribed_RNA"/>
</dbReference>
<evidence type="ECO:0000256" key="5">
    <source>
        <dbReference type="RuleBase" id="RU003653"/>
    </source>
</evidence>
<comment type="cofactor">
    <cofactor evidence="5">
        <name>Co(2+)</name>
        <dbReference type="ChEBI" id="CHEBI:48828"/>
    </cofactor>
    <cofactor evidence="5">
        <name>Zn(2+)</name>
        <dbReference type="ChEBI" id="CHEBI:29105"/>
    </cofactor>
    <cofactor evidence="5">
        <name>Mn(2+)</name>
        <dbReference type="ChEBI" id="CHEBI:29035"/>
    </cofactor>
    <cofactor evidence="5">
        <name>Fe(2+)</name>
        <dbReference type="ChEBI" id="CHEBI:29033"/>
    </cofactor>
    <text evidence="5">Binds 2 divalent metal cations per subunit. Has a high-affinity and a low affinity metal-binding site. The true nature of the physiological cofactor is under debate. The enzyme is active with cobalt, zinc, manganese or divalent iron ions.</text>
</comment>
<dbReference type="PANTHER" id="PTHR43330:SF8">
    <property type="entry name" value="METHIONINE AMINOPEPTIDASE 1D, MITOCHONDRIAL"/>
    <property type="match status" value="1"/>
</dbReference>
<evidence type="ECO:0000256" key="2">
    <source>
        <dbReference type="ARBA" id="ARBA00022670"/>
    </source>
</evidence>
<dbReference type="GO" id="GO:0006508">
    <property type="term" value="P:proteolysis"/>
    <property type="evidence" value="ECO:0007669"/>
    <property type="project" value="UniProtKB-KW"/>
</dbReference>
<dbReference type="GO" id="GO:0070006">
    <property type="term" value="F:metalloaminopeptidase activity"/>
    <property type="evidence" value="ECO:0007669"/>
    <property type="project" value="InterPro"/>
</dbReference>
<dbReference type="GO" id="GO:0004239">
    <property type="term" value="F:initiator methionyl aminopeptidase activity"/>
    <property type="evidence" value="ECO:0007669"/>
    <property type="project" value="UniProtKB-EC"/>
</dbReference>
<dbReference type="PRINTS" id="PR00599">
    <property type="entry name" value="MAPEPTIDASE"/>
</dbReference>
<dbReference type="InterPro" id="IPR000994">
    <property type="entry name" value="Pept_M24"/>
</dbReference>
<dbReference type="GO" id="GO:0046872">
    <property type="term" value="F:metal ion binding"/>
    <property type="evidence" value="ECO:0007669"/>
    <property type="project" value="UniProtKB-KW"/>
</dbReference>
<dbReference type="InterPro" id="IPR001714">
    <property type="entry name" value="Pept_M24_MAP"/>
</dbReference>
<dbReference type="EC" id="3.4.11.18" evidence="5"/>
<evidence type="ECO:0000256" key="4">
    <source>
        <dbReference type="ARBA" id="ARBA00022801"/>
    </source>
</evidence>
<dbReference type="Gene3D" id="3.90.230.10">
    <property type="entry name" value="Creatinase/methionine aminopeptidase superfamily"/>
    <property type="match status" value="1"/>
</dbReference>
<gene>
    <name evidence="7" type="ORF">DTER00134_LOCUS3704</name>
</gene>
<dbReference type="AlphaFoldDB" id="A0A7S3VJ22"/>
<proteinExistence type="inferred from homology"/>
<comment type="function">
    <text evidence="5">Cotranslationally removes the N-terminal methionine from nascent proteins. The N-terminal methionine is often cleaved when the second residue in the primary sequence is small and uncharged (Met-Ala-, Cys, Gly, Pro, Ser, Thr, or Val).</text>
</comment>
<comment type="catalytic activity">
    <reaction evidence="5">
        <text>Release of N-terminal amino acids, preferentially methionine, from peptides and arylamides.</text>
        <dbReference type="EC" id="3.4.11.18"/>
    </reaction>
</comment>
<dbReference type="NCBIfam" id="TIGR00500">
    <property type="entry name" value="met_pdase_I"/>
    <property type="match status" value="1"/>
</dbReference>
<keyword evidence="4" id="KW-0378">Hydrolase</keyword>
<keyword evidence="3 5" id="KW-0479">Metal-binding</keyword>
<dbReference type="InterPro" id="IPR036005">
    <property type="entry name" value="Creatinase/aminopeptidase-like"/>
</dbReference>
<comment type="similarity">
    <text evidence="5">Belongs to the peptidase M24A family.</text>
</comment>
<reference evidence="7" key="1">
    <citation type="submission" date="2021-01" db="EMBL/GenBank/DDBJ databases">
        <authorList>
            <person name="Corre E."/>
            <person name="Pelletier E."/>
            <person name="Niang G."/>
            <person name="Scheremetjew M."/>
            <person name="Finn R."/>
            <person name="Kale V."/>
            <person name="Holt S."/>
            <person name="Cochrane G."/>
            <person name="Meng A."/>
            <person name="Brown T."/>
            <person name="Cohen L."/>
        </authorList>
    </citation>
    <scope>NUCLEOTIDE SEQUENCE</scope>
    <source>
        <strain evidence="7">CCMP1320</strain>
    </source>
</reference>
<evidence type="ECO:0000256" key="1">
    <source>
        <dbReference type="ARBA" id="ARBA00022438"/>
    </source>
</evidence>
<name>A0A7S3VJ22_DUNTE</name>
<keyword evidence="2 5" id="KW-0645">Protease</keyword>
<dbReference type="PANTHER" id="PTHR43330">
    <property type="entry name" value="METHIONINE AMINOPEPTIDASE"/>
    <property type="match status" value="1"/>
</dbReference>
<keyword evidence="1 5" id="KW-0031">Aminopeptidase</keyword>
<dbReference type="InterPro" id="IPR002467">
    <property type="entry name" value="Pept_M24A_MAP1"/>
</dbReference>
<evidence type="ECO:0000256" key="3">
    <source>
        <dbReference type="ARBA" id="ARBA00022723"/>
    </source>
</evidence>
<protein>
    <recommendedName>
        <fullName evidence="5">Methionine aminopeptidase</fullName>
        <ecNumber evidence="5">3.4.11.18</ecNumber>
    </recommendedName>
</protein>
<dbReference type="SUPFAM" id="SSF55920">
    <property type="entry name" value="Creatinase/aminopeptidase"/>
    <property type="match status" value="1"/>
</dbReference>
<evidence type="ECO:0000259" key="6">
    <source>
        <dbReference type="Pfam" id="PF00557"/>
    </source>
</evidence>
<sequence length="178" mass="19162">MLRSSSIHLVALFFGLQDGDIINIDVTVYLDGYHGDNARNFYVGTVSPEAKKLCETTSKALDAAISICKPGVPYKEIGKVTETIAKENGFSIAKGLSGHGVGKDFHMQPAILHYTNNMPGVMQAGQTFTIEPILLQGADVAKTWDDGWTMVTKDGGLTAQCEHTILITDDGAEILTKC</sequence>
<evidence type="ECO:0000313" key="7">
    <source>
        <dbReference type="EMBL" id="CAE0488640.1"/>
    </source>
</evidence>
<feature type="domain" description="Peptidase M24" evidence="6">
    <location>
        <begin position="16"/>
        <end position="169"/>
    </location>
</feature>